<reference evidence="2" key="3">
    <citation type="submission" date="2025-08" db="UniProtKB">
        <authorList>
            <consortium name="Ensembl"/>
        </authorList>
    </citation>
    <scope>IDENTIFICATION</scope>
    <source>
        <strain evidence="2">C57BL/6J</strain>
    </source>
</reference>
<accession>A0A1Y7VK04</accession>
<sequence length="71" mass="7819">MHTPPALPRRFQGGGRVRTPGSHRQGKDNLERELSGGCAPDFLPQAQDSNHFIMESLFCESLCAYTHACSC</sequence>
<organism evidence="2 4">
    <name type="scientific">Mus musculus</name>
    <name type="common">Mouse</name>
    <dbReference type="NCBI Taxonomy" id="10090"/>
    <lineage>
        <taxon>Eukaryota</taxon>
        <taxon>Metazoa</taxon>
        <taxon>Chordata</taxon>
        <taxon>Craniata</taxon>
        <taxon>Vertebrata</taxon>
        <taxon>Euteleostomi</taxon>
        <taxon>Mammalia</taxon>
        <taxon>Eutheria</taxon>
        <taxon>Euarchontoglires</taxon>
        <taxon>Glires</taxon>
        <taxon>Rodentia</taxon>
        <taxon>Myomorpha</taxon>
        <taxon>Muroidea</taxon>
        <taxon>Muridae</taxon>
        <taxon>Murinae</taxon>
        <taxon>Mus</taxon>
        <taxon>Mus</taxon>
    </lineage>
</organism>
<keyword evidence="4" id="KW-1185">Reference proteome</keyword>
<dbReference type="Bgee" id="ENSMUSG00000002578">
    <property type="expression patterns" value="Expressed in rostral migratory stream and 183 other cell types or tissues"/>
</dbReference>
<dbReference type="Ensembl" id="ENSMUST00000223162.2">
    <property type="protein sequence ID" value="ENSMUSP00000152663.2"/>
    <property type="gene ID" value="ENSMUSG00000002578.19"/>
</dbReference>
<evidence type="ECO:0000313" key="2">
    <source>
        <dbReference type="Ensembl" id="ENSMUSP00000152663.2"/>
    </source>
</evidence>
<evidence type="ECO:0000256" key="1">
    <source>
        <dbReference type="SAM" id="MobiDB-lite"/>
    </source>
</evidence>
<name>A0A1Y7VK04_MOUSE</name>
<dbReference type="AGR" id="MGI:1343139"/>
<proteinExistence type="predicted"/>
<dbReference type="ExpressionAtlas" id="A0A1Y7VK04">
    <property type="expression patterns" value="baseline and differential"/>
</dbReference>
<dbReference type="MGI" id="MGI:1343139">
    <property type="gene designation" value="Ikzf4"/>
</dbReference>
<dbReference type="Antibodypedia" id="27854">
    <property type="antibodies" value="181 antibodies from 30 providers"/>
</dbReference>
<reference evidence="2 4" key="1">
    <citation type="journal article" date="2009" name="PLoS Biol.">
        <title>Lineage-specific biology revealed by a finished genome assembly of the mouse.</title>
        <authorList>
            <consortium name="Mouse Genome Sequencing Consortium"/>
            <person name="Church D.M."/>
            <person name="Goodstadt L."/>
            <person name="Hillier L.W."/>
            <person name="Zody M.C."/>
            <person name="Goldstein S."/>
            <person name="She X."/>
            <person name="Bult C.J."/>
            <person name="Agarwala R."/>
            <person name="Cherry J.L."/>
            <person name="DiCuccio M."/>
            <person name="Hlavina W."/>
            <person name="Kapustin Y."/>
            <person name="Meric P."/>
            <person name="Maglott D."/>
            <person name="Birtle Z."/>
            <person name="Marques A.C."/>
            <person name="Graves T."/>
            <person name="Zhou S."/>
            <person name="Teague B."/>
            <person name="Potamousis K."/>
            <person name="Churas C."/>
            <person name="Place M."/>
            <person name="Herschleb J."/>
            <person name="Runnheim R."/>
            <person name="Forrest D."/>
            <person name="Amos-Landgraf J."/>
            <person name="Schwartz D.C."/>
            <person name="Cheng Z."/>
            <person name="Lindblad-Toh K."/>
            <person name="Eichler E.E."/>
            <person name="Ponting C.P."/>
        </authorList>
    </citation>
    <scope>NUCLEOTIDE SEQUENCE [LARGE SCALE GENOMIC DNA]</scope>
    <source>
        <strain evidence="2 4">C57BL/6J</strain>
    </source>
</reference>
<evidence type="ECO:0000313" key="3">
    <source>
        <dbReference type="MGI" id="MGI:1343139"/>
    </source>
</evidence>
<protein>
    <submittedName>
        <fullName evidence="2">IKAROS family zinc finger 4</fullName>
    </submittedName>
</protein>
<dbReference type="GeneTree" id="ENSGT00940000158308"/>
<evidence type="ECO:0000313" key="4">
    <source>
        <dbReference type="Proteomes" id="UP000000589"/>
    </source>
</evidence>
<reference evidence="2 4" key="2">
    <citation type="journal article" date="2011" name="PLoS Biol.">
        <title>Modernizing reference genome assemblies.</title>
        <authorList>
            <person name="Church D.M."/>
            <person name="Schneider V.A."/>
            <person name="Graves T."/>
            <person name="Auger K."/>
            <person name="Cunningham F."/>
            <person name="Bouk N."/>
            <person name="Chen H.C."/>
            <person name="Agarwala R."/>
            <person name="McLaren W.M."/>
            <person name="Ritchie G.R."/>
            <person name="Albracht D."/>
            <person name="Kremitzki M."/>
            <person name="Rock S."/>
            <person name="Kotkiewicz H."/>
            <person name="Kremitzki C."/>
            <person name="Wollam A."/>
            <person name="Trani L."/>
            <person name="Fulton L."/>
            <person name="Fulton R."/>
            <person name="Matthews L."/>
            <person name="Whitehead S."/>
            <person name="Chow W."/>
            <person name="Torrance J."/>
            <person name="Dunn M."/>
            <person name="Harden G."/>
            <person name="Threadgold G."/>
            <person name="Wood J."/>
            <person name="Collins J."/>
            <person name="Heath P."/>
            <person name="Griffiths G."/>
            <person name="Pelan S."/>
            <person name="Grafham D."/>
            <person name="Eichler E.E."/>
            <person name="Weinstock G."/>
            <person name="Mardis E.R."/>
            <person name="Wilson R.K."/>
            <person name="Howe K."/>
            <person name="Flicek P."/>
            <person name="Hubbard T."/>
        </authorList>
    </citation>
    <scope>NUCLEOTIDE SEQUENCE [LARGE SCALE GENOMIC DNA]</scope>
    <source>
        <strain evidence="2 4">C57BL/6J</strain>
    </source>
</reference>
<feature type="region of interest" description="Disordered" evidence="1">
    <location>
        <begin position="1"/>
        <end position="31"/>
    </location>
</feature>
<reference evidence="2" key="4">
    <citation type="submission" date="2025-09" db="UniProtKB">
        <authorList>
            <consortium name="Ensembl"/>
        </authorList>
    </citation>
    <scope>IDENTIFICATION</scope>
    <source>
        <strain evidence="2">C57BL/6J</strain>
    </source>
</reference>
<dbReference type="AlphaFoldDB" id="A0A1Y7VK04"/>
<gene>
    <name evidence="2 3" type="primary">Ikzf4</name>
</gene>
<dbReference type="VEuPathDB" id="HostDB:ENSMUSG00000002578"/>
<dbReference type="Proteomes" id="UP000000589">
    <property type="component" value="Chromosome 10"/>
</dbReference>